<keyword evidence="1" id="KW-1185">Reference proteome</keyword>
<name>A0A915EXM4_9CEST</name>
<accession>A0A915EXM4</accession>
<dbReference type="WBParaSite" id="maker-E.canG7_contigs_1236-snap-gene-0.36-mRNA-1">
    <property type="protein sequence ID" value="maker-E.canG7_contigs_1236-snap-gene-0.36-mRNA-1"/>
    <property type="gene ID" value="EcG7_02695"/>
</dbReference>
<protein>
    <submittedName>
        <fullName evidence="2">Uncharacterized protein</fullName>
    </submittedName>
</protein>
<dbReference type="AlphaFoldDB" id="A0A915EXM4"/>
<reference evidence="2" key="1">
    <citation type="submission" date="2022-11" db="UniProtKB">
        <authorList>
            <consortium name="WormBaseParasite"/>
        </authorList>
    </citation>
    <scope>IDENTIFICATION</scope>
</reference>
<evidence type="ECO:0000313" key="1">
    <source>
        <dbReference type="Proteomes" id="UP000887562"/>
    </source>
</evidence>
<organism evidence="1 2">
    <name type="scientific">Echinococcus canadensis</name>
    <dbReference type="NCBI Taxonomy" id="519352"/>
    <lineage>
        <taxon>Eukaryota</taxon>
        <taxon>Metazoa</taxon>
        <taxon>Spiralia</taxon>
        <taxon>Lophotrochozoa</taxon>
        <taxon>Platyhelminthes</taxon>
        <taxon>Cestoda</taxon>
        <taxon>Eucestoda</taxon>
        <taxon>Cyclophyllidea</taxon>
        <taxon>Taeniidae</taxon>
        <taxon>Echinococcus</taxon>
        <taxon>Echinococcus canadensis group</taxon>
    </lineage>
</organism>
<evidence type="ECO:0000313" key="2">
    <source>
        <dbReference type="WBParaSite" id="maker-E.canG7_contigs_1236-snap-gene-0.36-mRNA-1"/>
    </source>
</evidence>
<dbReference type="Proteomes" id="UP000887562">
    <property type="component" value="Unplaced"/>
</dbReference>
<proteinExistence type="predicted"/>
<sequence>MQAQFLECVILEAFAVGIASYSIFQTKRNGTLFGRMQQNNIKNVNLIIKTFFSLNIAVNSFTSGRRDQALVEFTLFTLPQTYK</sequence>